<dbReference type="EMBL" id="JACOMF010000014">
    <property type="protein sequence ID" value="MBC4016368.1"/>
    <property type="molecule type" value="Genomic_DNA"/>
</dbReference>
<evidence type="ECO:0000313" key="2">
    <source>
        <dbReference type="Proteomes" id="UP000600101"/>
    </source>
</evidence>
<gene>
    <name evidence="1" type="ORF">H7965_13670</name>
</gene>
<reference evidence="1" key="1">
    <citation type="submission" date="2020-08" db="EMBL/GenBank/DDBJ databases">
        <authorList>
            <person name="Hu Y."/>
            <person name="Nguyen S.V."/>
            <person name="Li F."/>
            <person name="Fanning S."/>
        </authorList>
    </citation>
    <scope>NUCLEOTIDE SEQUENCE</scope>
    <source>
        <strain evidence="1">SYSU D8009</strain>
    </source>
</reference>
<dbReference type="Proteomes" id="UP000600101">
    <property type="component" value="Unassembled WGS sequence"/>
</dbReference>
<organism evidence="1 2">
    <name type="scientific">Siccirubricoccus deserti</name>
    <dbReference type="NCBI Taxonomy" id="2013562"/>
    <lineage>
        <taxon>Bacteria</taxon>
        <taxon>Pseudomonadati</taxon>
        <taxon>Pseudomonadota</taxon>
        <taxon>Alphaproteobacteria</taxon>
        <taxon>Acetobacterales</taxon>
        <taxon>Roseomonadaceae</taxon>
        <taxon>Siccirubricoccus</taxon>
    </lineage>
</organism>
<dbReference type="RefSeq" id="WP_186771137.1">
    <property type="nucleotide sequence ID" value="NZ_JACOMF010000014.1"/>
</dbReference>
<sequence length="139" mass="14930">MSLGPASRRGLLAALVASPALAEADLSLRALVGGTLVSLGAHPAVSVLLRNVARGRQQQVYEGLRMPGPPLALVEDHWLVGWGRDGRRGLFMAFEMNQEQLVLFLLDDGKPVYLSPRSSQWPAPLAESFGEFSRGLAPS</sequence>
<comment type="caution">
    <text evidence="1">The sequence shown here is derived from an EMBL/GenBank/DDBJ whole genome shotgun (WGS) entry which is preliminary data.</text>
</comment>
<dbReference type="AlphaFoldDB" id="A0A9X0R0T0"/>
<protein>
    <submittedName>
        <fullName evidence="1">Uncharacterized protein</fullName>
    </submittedName>
</protein>
<proteinExistence type="predicted"/>
<accession>A0A9X0R0T0</accession>
<keyword evidence="2" id="KW-1185">Reference proteome</keyword>
<evidence type="ECO:0000313" key="1">
    <source>
        <dbReference type="EMBL" id="MBC4016368.1"/>
    </source>
</evidence>
<name>A0A9X0R0T0_9PROT</name>